<accession>A0A665SZ39</accession>
<keyword evidence="9" id="KW-1185">Reference proteome</keyword>
<dbReference type="InParanoid" id="A0A665SZ39"/>
<protein>
    <submittedName>
        <fullName evidence="8">G protein-coupled receptor 137Bb</fullName>
    </submittedName>
</protein>
<feature type="transmembrane region" description="Helical" evidence="7">
    <location>
        <begin position="157"/>
        <end position="179"/>
    </location>
</feature>
<gene>
    <name evidence="8" type="primary">gpr137bb</name>
</gene>
<comment type="subcellular location">
    <subcellularLocation>
        <location evidence="1">Lysosome membrane</location>
        <topology evidence="1">Multi-pass membrane protein</topology>
    </subcellularLocation>
</comment>
<keyword evidence="5" id="KW-0458">Lysosome</keyword>
<dbReference type="PANTHER" id="PTHR15146:SF6">
    <property type="entry name" value="G PROTEIN-COUPLED RECEPTOR 137BB"/>
    <property type="match status" value="1"/>
</dbReference>
<evidence type="ECO:0000313" key="8">
    <source>
        <dbReference type="Ensembl" id="ENSENLP00000002775.1"/>
    </source>
</evidence>
<evidence type="ECO:0000256" key="1">
    <source>
        <dbReference type="ARBA" id="ARBA00004155"/>
    </source>
</evidence>
<evidence type="ECO:0000256" key="4">
    <source>
        <dbReference type="ARBA" id="ARBA00023136"/>
    </source>
</evidence>
<evidence type="ECO:0000256" key="7">
    <source>
        <dbReference type="SAM" id="Phobius"/>
    </source>
</evidence>
<dbReference type="GO" id="GO:0005765">
    <property type="term" value="C:lysosomal membrane"/>
    <property type="evidence" value="ECO:0007669"/>
    <property type="project" value="UniProtKB-SubCell"/>
</dbReference>
<name>A0A665SZ39_ECHNA</name>
<dbReference type="GO" id="GO:0045779">
    <property type="term" value="P:negative regulation of bone resorption"/>
    <property type="evidence" value="ECO:0007669"/>
    <property type="project" value="TreeGrafter"/>
</dbReference>
<dbReference type="Ensembl" id="ENSENLT00000002957.1">
    <property type="protein sequence ID" value="ENSENLP00000002775.1"/>
    <property type="gene ID" value="ENSENLG00000001382.1"/>
</dbReference>
<evidence type="ECO:0000313" key="9">
    <source>
        <dbReference type="Proteomes" id="UP000472264"/>
    </source>
</evidence>
<feature type="transmembrane region" description="Helical" evidence="7">
    <location>
        <begin position="108"/>
        <end position="137"/>
    </location>
</feature>
<sequence length="453" mass="51297">MNGEAMEGNPAQEQQHAGNGSHLPPPPTITPAVPPSVKLGLTVAYTIFYSLLFAFIYAQLWLVLRYRHKRFSYQTAFLFLCLLWAALRALLFSFYFRDCVTANALHPFAFWLLYCFPVCLQFFTLSLMNLYCAQLVFGVVVSENPDLVCSPSSRLPLYLVFLCVSLLFLVVNLVCALLVKMTTADVKTIVLVRVTINDSLFVLCAVSLSVCLYKVAKMSVANIYLESKGTSACQVTLIGVMVVLLYASRACYNLVVLALADIETINSFDYDWYNVSDQADLRSSLGDAGYVVFGVILFVWELLPTSLVVFFFRVRRPPQDRSTAGLPNHILSSRGYFFDNPRRYDSDDDLAWSIPPQNASARCGHDNCFHNSTVYWYFSKQPSTFLYSRIEPPQQFHHPSLPMSPLCTLTLTCYRVFFLADLLNLGKQVRPPAQRRPLSLDPELRRSKELKLM</sequence>
<feature type="region of interest" description="Disordered" evidence="6">
    <location>
        <begin position="1"/>
        <end position="21"/>
    </location>
</feature>
<keyword evidence="3 7" id="KW-1133">Transmembrane helix</keyword>
<dbReference type="GO" id="GO:0010506">
    <property type="term" value="P:regulation of autophagy"/>
    <property type="evidence" value="ECO:0007669"/>
    <property type="project" value="TreeGrafter"/>
</dbReference>
<organism evidence="8 9">
    <name type="scientific">Echeneis naucrates</name>
    <name type="common">Live sharksucker</name>
    <dbReference type="NCBI Taxonomy" id="173247"/>
    <lineage>
        <taxon>Eukaryota</taxon>
        <taxon>Metazoa</taxon>
        <taxon>Chordata</taxon>
        <taxon>Craniata</taxon>
        <taxon>Vertebrata</taxon>
        <taxon>Euteleostomi</taxon>
        <taxon>Actinopterygii</taxon>
        <taxon>Neopterygii</taxon>
        <taxon>Teleostei</taxon>
        <taxon>Neoteleostei</taxon>
        <taxon>Acanthomorphata</taxon>
        <taxon>Carangaria</taxon>
        <taxon>Carangiformes</taxon>
        <taxon>Echeneidae</taxon>
        <taxon>Echeneis</taxon>
    </lineage>
</organism>
<feature type="transmembrane region" description="Helical" evidence="7">
    <location>
        <begin position="43"/>
        <end position="64"/>
    </location>
</feature>
<dbReference type="PANTHER" id="PTHR15146">
    <property type="entry name" value="INTEGRAL MEMBRANE PROTEIN GPR137"/>
    <property type="match status" value="1"/>
</dbReference>
<evidence type="ECO:0000256" key="3">
    <source>
        <dbReference type="ARBA" id="ARBA00022989"/>
    </source>
</evidence>
<dbReference type="Proteomes" id="UP000472264">
    <property type="component" value="Chromosome 1"/>
</dbReference>
<feature type="transmembrane region" description="Helical" evidence="7">
    <location>
        <begin position="290"/>
        <end position="312"/>
    </location>
</feature>
<dbReference type="GO" id="GO:0045671">
    <property type="term" value="P:negative regulation of osteoclast differentiation"/>
    <property type="evidence" value="ECO:0007669"/>
    <property type="project" value="TreeGrafter"/>
</dbReference>
<dbReference type="InterPro" id="IPR029723">
    <property type="entry name" value="GPR137"/>
</dbReference>
<evidence type="ECO:0000256" key="6">
    <source>
        <dbReference type="SAM" id="MobiDB-lite"/>
    </source>
</evidence>
<evidence type="ECO:0000256" key="2">
    <source>
        <dbReference type="ARBA" id="ARBA00022692"/>
    </source>
</evidence>
<feature type="transmembrane region" description="Helical" evidence="7">
    <location>
        <begin position="237"/>
        <end position="260"/>
    </location>
</feature>
<dbReference type="AlphaFoldDB" id="A0A665SZ39"/>
<reference evidence="8" key="3">
    <citation type="submission" date="2025-09" db="UniProtKB">
        <authorList>
            <consortium name="Ensembl"/>
        </authorList>
    </citation>
    <scope>IDENTIFICATION</scope>
</reference>
<evidence type="ECO:0000256" key="5">
    <source>
        <dbReference type="ARBA" id="ARBA00023228"/>
    </source>
</evidence>
<reference evidence="8" key="1">
    <citation type="submission" date="2021-04" db="EMBL/GenBank/DDBJ databases">
        <authorList>
            <consortium name="Wellcome Sanger Institute Data Sharing"/>
        </authorList>
    </citation>
    <scope>NUCLEOTIDE SEQUENCE [LARGE SCALE GENOMIC DNA]</scope>
</reference>
<dbReference type="GO" id="GO:1904263">
    <property type="term" value="P:positive regulation of TORC1 signaling"/>
    <property type="evidence" value="ECO:0007669"/>
    <property type="project" value="TreeGrafter"/>
</dbReference>
<feature type="transmembrane region" description="Helical" evidence="7">
    <location>
        <begin position="76"/>
        <end position="96"/>
    </location>
</feature>
<keyword evidence="4 7" id="KW-0472">Membrane</keyword>
<keyword evidence="2 7" id="KW-0812">Transmembrane</keyword>
<feature type="transmembrane region" description="Helical" evidence="7">
    <location>
        <begin position="199"/>
        <end position="216"/>
    </location>
</feature>
<reference evidence="8" key="2">
    <citation type="submission" date="2025-08" db="UniProtKB">
        <authorList>
            <consortium name="Ensembl"/>
        </authorList>
    </citation>
    <scope>IDENTIFICATION</scope>
</reference>
<proteinExistence type="predicted"/>